<evidence type="ECO:0000256" key="3">
    <source>
        <dbReference type="ARBA" id="ARBA00023123"/>
    </source>
</evidence>
<evidence type="ECO:0000313" key="9">
    <source>
        <dbReference type="EnsemblProtists" id="EOD15761"/>
    </source>
</evidence>
<dbReference type="CDD" id="cd00124">
    <property type="entry name" value="MYSc"/>
    <property type="match status" value="1"/>
</dbReference>
<evidence type="ECO:0000259" key="8">
    <source>
        <dbReference type="PROSITE" id="PS51456"/>
    </source>
</evidence>
<dbReference type="InterPro" id="IPR001609">
    <property type="entry name" value="Myosin_head_motor_dom-like"/>
</dbReference>
<dbReference type="PaxDb" id="2903-EOD15761"/>
<evidence type="ECO:0000256" key="1">
    <source>
        <dbReference type="ARBA" id="ARBA00022741"/>
    </source>
</evidence>
<accession>A0A0D3IWX6</accession>
<dbReference type="GO" id="GO:0007015">
    <property type="term" value="P:actin filament organization"/>
    <property type="evidence" value="ECO:0007669"/>
    <property type="project" value="TreeGrafter"/>
</dbReference>
<dbReference type="EnsemblProtists" id="EOD40187">
    <property type="protein sequence ID" value="EOD40187"/>
    <property type="gene ID" value="EMIHUDRAFT_428828"/>
</dbReference>
<dbReference type="GO" id="GO:0000146">
    <property type="term" value="F:microfilament motor activity"/>
    <property type="evidence" value="ECO:0007669"/>
    <property type="project" value="TreeGrafter"/>
</dbReference>
<keyword evidence="4 6" id="KW-0505">Motor protein</keyword>
<dbReference type="PRINTS" id="PR00193">
    <property type="entry name" value="MYOSINHEAVY"/>
</dbReference>
<evidence type="ECO:0000256" key="7">
    <source>
        <dbReference type="SAM" id="MobiDB-lite"/>
    </source>
</evidence>
<dbReference type="SUPFAM" id="SSF52540">
    <property type="entry name" value="P-loop containing nucleoside triphosphate hydrolases"/>
    <property type="match status" value="1"/>
</dbReference>
<dbReference type="AlphaFoldDB" id="A0A0D3IWX6"/>
<dbReference type="GO" id="GO:0016020">
    <property type="term" value="C:membrane"/>
    <property type="evidence" value="ECO:0007669"/>
    <property type="project" value="TreeGrafter"/>
</dbReference>
<dbReference type="GO" id="GO:0051015">
    <property type="term" value="F:actin filament binding"/>
    <property type="evidence" value="ECO:0007669"/>
    <property type="project" value="TreeGrafter"/>
</dbReference>
<dbReference type="STRING" id="2903.R1DYD8"/>
<evidence type="ECO:0000313" key="10">
    <source>
        <dbReference type="Proteomes" id="UP000013827"/>
    </source>
</evidence>
<dbReference type="GO" id="GO:0005524">
    <property type="term" value="F:ATP binding"/>
    <property type="evidence" value="ECO:0007669"/>
    <property type="project" value="UniProtKB-UniRule"/>
</dbReference>
<proteinExistence type="inferred from homology"/>
<dbReference type="Gene3D" id="1.20.5.4820">
    <property type="match status" value="1"/>
</dbReference>
<dbReference type="SMART" id="SM00242">
    <property type="entry name" value="MYSc"/>
    <property type="match status" value="1"/>
</dbReference>
<evidence type="ECO:0000256" key="4">
    <source>
        <dbReference type="ARBA" id="ARBA00023175"/>
    </source>
</evidence>
<evidence type="ECO:0000256" key="5">
    <source>
        <dbReference type="ARBA" id="ARBA00023203"/>
    </source>
</evidence>
<dbReference type="GeneID" id="17261914"/>
<dbReference type="Pfam" id="PF00063">
    <property type="entry name" value="Myosin_head"/>
    <property type="match status" value="2"/>
</dbReference>
<dbReference type="eggNOG" id="KOG0163">
    <property type="taxonomic scope" value="Eukaryota"/>
</dbReference>
<dbReference type="Gene3D" id="1.10.10.820">
    <property type="match status" value="1"/>
</dbReference>
<feature type="compositionally biased region" description="Basic residues" evidence="7">
    <location>
        <begin position="163"/>
        <end position="178"/>
    </location>
</feature>
<organism evidence="9 10">
    <name type="scientific">Emiliania huxleyi (strain CCMP1516)</name>
    <dbReference type="NCBI Taxonomy" id="280463"/>
    <lineage>
        <taxon>Eukaryota</taxon>
        <taxon>Haptista</taxon>
        <taxon>Haptophyta</taxon>
        <taxon>Prymnesiophyceae</taxon>
        <taxon>Isochrysidales</taxon>
        <taxon>Noelaerhabdaceae</taxon>
        <taxon>Emiliania</taxon>
    </lineage>
</organism>
<sequence length="889" mass="98106">MAEWQKGDAAWCYINDDVTYEAGKIVELGEDDRSVTLKLASGKTLTTERANVLRANKDKQDGVEDNTFLRELNEATILHNVGVRYAKSEGGIYSTTGHILIAVNPFRQLKIYEEAQARALDAARALPIKRYLGKPIGSEPPHIYAIADRMYRLLLSSGDSQARSRRPSPRSPRARHRGGPLLLRCRDRSAPRAQAIIVSGPSGAGKTETCKLVLKHLAYVTKHLSEAGMSKSSMELGALLVMTNPLLEAFGNAETNLNRNSSRFGKFTQIHVSKKGAILGASIQTYLLEATRVVVHAERNCNYHIFYQARRSRWPAAPRAPEGSHYRATRRPSDANKYAYLRNATGKATARPGGRVGGGGDAAEFKDSLSVLQKIGVSEKLIASLWETLSGLLALGNITYGETVNGDACIQNTKALGTACKLLQCHDALLQQGLTSRTLKLKGGEMQAPLRRSRRARRWHVPLKQEEAESARDALAKAVYGKLFSWIVTQINTALIDKDTKLDDTGFLGILDIYGFENFERNSLEQLLINFTNEQLHQHFAIALFKTEQEIYKSEGIVWPGVEWEDNTACLEAISGKGGSIFNLLTEHSRLPKSSDASMTEGLLNEHRKSKHISPPKMGSKGGRGTGAGTKLTGKEAFVIAHFAGSVMYQTAGWLKKNTDSLHEDLSLCMSSSSAPILKDLFSVGSINAFTGGSKGGGKRAGFVADKYQKQLDDLMRTLRATSSHFVRCIKPNHEQAPNKFNKWLVLDQLRNSGMVDAVRLLSSGYSVRIPFTTLEESFKPLCPDKFKALSAPTFATCLLTALDLGRTDFLVGLTKAFFKSTKLAFVDALMDGTKKLEPKFFKKMARVLALYRFRRAIAAVRSLIYLMTKMRRQRALKKLRQSALVASA</sequence>
<dbReference type="GeneID" id="17285458"/>
<dbReference type="GO" id="GO:0016459">
    <property type="term" value="C:myosin complex"/>
    <property type="evidence" value="ECO:0007669"/>
    <property type="project" value="UniProtKB-KW"/>
</dbReference>
<keyword evidence="5 6" id="KW-0009">Actin-binding</keyword>
<dbReference type="Gene3D" id="1.20.120.720">
    <property type="entry name" value="Myosin VI head, motor domain, U50 subdomain"/>
    <property type="match status" value="1"/>
</dbReference>
<protein>
    <recommendedName>
        <fullName evidence="8">Myosin motor domain-containing protein</fullName>
    </recommendedName>
</protein>
<dbReference type="Proteomes" id="UP000013827">
    <property type="component" value="Unassembled WGS sequence"/>
</dbReference>
<evidence type="ECO:0000256" key="6">
    <source>
        <dbReference type="PROSITE-ProRule" id="PRU00782"/>
    </source>
</evidence>
<dbReference type="RefSeq" id="XP_005792616.1">
    <property type="nucleotide sequence ID" value="XM_005792559.1"/>
</dbReference>
<reference evidence="9" key="2">
    <citation type="submission" date="2024-10" db="UniProtKB">
        <authorList>
            <consortium name="EnsemblProtists"/>
        </authorList>
    </citation>
    <scope>IDENTIFICATION</scope>
</reference>
<dbReference type="GO" id="GO:0005737">
    <property type="term" value="C:cytoplasm"/>
    <property type="evidence" value="ECO:0007669"/>
    <property type="project" value="TreeGrafter"/>
</dbReference>
<dbReference type="InterPro" id="IPR027417">
    <property type="entry name" value="P-loop_NTPase"/>
</dbReference>
<evidence type="ECO:0000256" key="2">
    <source>
        <dbReference type="ARBA" id="ARBA00022840"/>
    </source>
</evidence>
<keyword evidence="3 6" id="KW-0518">Myosin</keyword>
<dbReference type="InterPro" id="IPR036961">
    <property type="entry name" value="Kinesin_motor_dom_sf"/>
</dbReference>
<feature type="domain" description="Myosin motor" evidence="8">
    <location>
        <begin position="61"/>
        <end position="832"/>
    </location>
</feature>
<comment type="similarity">
    <text evidence="6">Belongs to the TRAFAC class myosin-kinesin ATPase superfamily. Myosin family.</text>
</comment>
<feature type="binding site" evidence="6">
    <location>
        <begin position="200"/>
        <end position="207"/>
    </location>
    <ligand>
        <name>ATP</name>
        <dbReference type="ChEBI" id="CHEBI:30616"/>
    </ligand>
</feature>
<dbReference type="KEGG" id="ehx:EMIHUDRAFT_428828"/>
<dbReference type="OMA" id="VAWIREC"/>
<reference evidence="10" key="1">
    <citation type="journal article" date="2013" name="Nature">
        <title>Pan genome of the phytoplankton Emiliania underpins its global distribution.</title>
        <authorList>
            <person name="Read B.A."/>
            <person name="Kegel J."/>
            <person name="Klute M.J."/>
            <person name="Kuo A."/>
            <person name="Lefebvre S.C."/>
            <person name="Maumus F."/>
            <person name="Mayer C."/>
            <person name="Miller J."/>
            <person name="Monier A."/>
            <person name="Salamov A."/>
            <person name="Young J."/>
            <person name="Aguilar M."/>
            <person name="Claverie J.M."/>
            <person name="Frickenhaus S."/>
            <person name="Gonzalez K."/>
            <person name="Herman E.K."/>
            <person name="Lin Y.C."/>
            <person name="Napier J."/>
            <person name="Ogata H."/>
            <person name="Sarno A.F."/>
            <person name="Shmutz J."/>
            <person name="Schroeder D."/>
            <person name="de Vargas C."/>
            <person name="Verret F."/>
            <person name="von Dassow P."/>
            <person name="Valentin K."/>
            <person name="Van de Peer Y."/>
            <person name="Wheeler G."/>
            <person name="Dacks J.B."/>
            <person name="Delwiche C.F."/>
            <person name="Dyhrman S.T."/>
            <person name="Glockner G."/>
            <person name="John U."/>
            <person name="Richards T."/>
            <person name="Worden A.Z."/>
            <person name="Zhang X."/>
            <person name="Grigoriev I.V."/>
            <person name="Allen A.E."/>
            <person name="Bidle K."/>
            <person name="Borodovsky M."/>
            <person name="Bowler C."/>
            <person name="Brownlee C."/>
            <person name="Cock J.M."/>
            <person name="Elias M."/>
            <person name="Gladyshev V.N."/>
            <person name="Groth M."/>
            <person name="Guda C."/>
            <person name="Hadaegh A."/>
            <person name="Iglesias-Rodriguez M.D."/>
            <person name="Jenkins J."/>
            <person name="Jones B.M."/>
            <person name="Lawson T."/>
            <person name="Leese F."/>
            <person name="Lindquist E."/>
            <person name="Lobanov A."/>
            <person name="Lomsadze A."/>
            <person name="Malik S.B."/>
            <person name="Marsh M.E."/>
            <person name="Mackinder L."/>
            <person name="Mock T."/>
            <person name="Mueller-Roeber B."/>
            <person name="Pagarete A."/>
            <person name="Parker M."/>
            <person name="Probert I."/>
            <person name="Quesneville H."/>
            <person name="Raines C."/>
            <person name="Rensing S.A."/>
            <person name="Riano-Pachon D.M."/>
            <person name="Richier S."/>
            <person name="Rokitta S."/>
            <person name="Shiraiwa Y."/>
            <person name="Soanes D.M."/>
            <person name="van der Giezen M."/>
            <person name="Wahlund T.M."/>
            <person name="Williams B."/>
            <person name="Wilson W."/>
            <person name="Wolfe G."/>
            <person name="Wurch L.L."/>
        </authorList>
    </citation>
    <scope>NUCLEOTIDE SEQUENCE</scope>
</reference>
<dbReference type="EnsemblProtists" id="EOD15761">
    <property type="protein sequence ID" value="EOD15761"/>
    <property type="gene ID" value="EMIHUDRAFT_430975"/>
</dbReference>
<keyword evidence="2 6" id="KW-0067">ATP-binding</keyword>
<dbReference type="PANTHER" id="PTHR13140">
    <property type="entry name" value="MYOSIN"/>
    <property type="match status" value="1"/>
</dbReference>
<dbReference type="PANTHER" id="PTHR13140:SF706">
    <property type="entry name" value="DILUTE CLASS UNCONVENTIONAL MYOSIN, ISOFORM C"/>
    <property type="match status" value="1"/>
</dbReference>
<keyword evidence="1 6" id="KW-0547">Nucleotide-binding</keyword>
<dbReference type="KEGG" id="ehx:EMIHUDRAFT_430975"/>
<dbReference type="RefSeq" id="XP_005768190.1">
    <property type="nucleotide sequence ID" value="XM_005768133.1"/>
</dbReference>
<name>A0A0D3IWX6_EMIH1</name>
<dbReference type="HOGENOM" id="CLU_000192_7_5_1"/>
<feature type="region of interest" description="Disordered" evidence="7">
    <location>
        <begin position="158"/>
        <end position="178"/>
    </location>
</feature>
<dbReference type="Gene3D" id="3.40.850.10">
    <property type="entry name" value="Kinesin motor domain"/>
    <property type="match status" value="2"/>
</dbReference>
<dbReference type="Gene3D" id="1.20.58.530">
    <property type="match status" value="1"/>
</dbReference>
<keyword evidence="10" id="KW-1185">Reference proteome</keyword>
<feature type="region of interest" description="Disordered" evidence="7">
    <location>
        <begin position="608"/>
        <end position="627"/>
    </location>
</feature>
<feature type="region of interest" description="Actin-binding" evidence="6">
    <location>
        <begin position="712"/>
        <end position="734"/>
    </location>
</feature>
<dbReference type="PROSITE" id="PS51456">
    <property type="entry name" value="MYOSIN_MOTOR"/>
    <property type="match status" value="1"/>
</dbReference>